<proteinExistence type="predicted"/>
<reference evidence="1 2" key="1">
    <citation type="journal article" date="2017" name="Antonie Van Leeuwenhoek">
        <title>Rhizobium rhizosphaerae sp. nov., a novel species isolated from rice rhizosphere.</title>
        <authorList>
            <person name="Zhao J.J."/>
            <person name="Zhang J."/>
            <person name="Zhang R.J."/>
            <person name="Zhang C.W."/>
            <person name="Yin H.Q."/>
            <person name="Zhang X.X."/>
        </authorList>
    </citation>
    <scope>NUCLEOTIDE SEQUENCE [LARGE SCALE GENOMIC DNA]</scope>
    <source>
        <strain evidence="1 2">KMM 241</strain>
    </source>
</reference>
<dbReference type="EMBL" id="BAEP01000086">
    <property type="protein sequence ID" value="GAC26701.1"/>
    <property type="molecule type" value="Genomic_DNA"/>
</dbReference>
<evidence type="ECO:0000313" key="2">
    <source>
        <dbReference type="Proteomes" id="UP000006263"/>
    </source>
</evidence>
<sequence>MGVKIGWRAAFLGYFFRLLERSDWLTMDGLSYPAWMLVHEVLTMCAAHKYAKRMP</sequence>
<accession>K6YRU1</accession>
<name>K6YRU1_9ALTE</name>
<comment type="caution">
    <text evidence="1">The sequence shown here is derived from an EMBL/GenBank/DDBJ whole genome shotgun (WGS) entry which is preliminary data.</text>
</comment>
<dbReference type="Proteomes" id="UP000006263">
    <property type="component" value="Unassembled WGS sequence"/>
</dbReference>
<organism evidence="1 2">
    <name type="scientific">Paraglaciecola mesophila KMM 241</name>
    <dbReference type="NCBI Taxonomy" id="1128912"/>
    <lineage>
        <taxon>Bacteria</taxon>
        <taxon>Pseudomonadati</taxon>
        <taxon>Pseudomonadota</taxon>
        <taxon>Gammaproteobacteria</taxon>
        <taxon>Alteromonadales</taxon>
        <taxon>Alteromonadaceae</taxon>
        <taxon>Paraglaciecola</taxon>
    </lineage>
</organism>
<gene>
    <name evidence="1" type="ORF">GMES_4435</name>
</gene>
<dbReference type="AlphaFoldDB" id="K6YRU1"/>
<protein>
    <submittedName>
        <fullName evidence="1">Uncharacterized protein</fullName>
    </submittedName>
</protein>
<evidence type="ECO:0000313" key="1">
    <source>
        <dbReference type="EMBL" id="GAC26701.1"/>
    </source>
</evidence>